<dbReference type="InterPro" id="IPR020472">
    <property type="entry name" value="WD40_PAC1"/>
</dbReference>
<dbReference type="InterPro" id="IPR019775">
    <property type="entry name" value="WD40_repeat_CS"/>
</dbReference>
<dbReference type="PRINTS" id="PR00320">
    <property type="entry name" value="GPROTEINBRPT"/>
</dbReference>
<feature type="repeat" description="WD" evidence="3">
    <location>
        <begin position="411"/>
        <end position="452"/>
    </location>
</feature>
<keyword evidence="1 3" id="KW-0853">WD repeat</keyword>
<dbReference type="InterPro" id="IPR035994">
    <property type="entry name" value="Nucleoside_phosphorylase_sf"/>
</dbReference>
<dbReference type="PANTHER" id="PTHR19848">
    <property type="entry name" value="WD40 REPEAT PROTEIN"/>
    <property type="match status" value="1"/>
</dbReference>
<evidence type="ECO:0000313" key="6">
    <source>
        <dbReference type="Proteomes" id="UP000197666"/>
    </source>
</evidence>
<feature type="repeat" description="WD" evidence="3">
    <location>
        <begin position="327"/>
        <end position="368"/>
    </location>
</feature>
<dbReference type="VEuPathDB" id="FungiDB:ATCC64974_71290"/>
<dbReference type="PROSITE" id="PS50294">
    <property type="entry name" value="WD_REPEATS_REGION"/>
    <property type="match status" value="7"/>
</dbReference>
<dbReference type="PANTHER" id="PTHR19848:SF8">
    <property type="entry name" value="F-BOX AND WD REPEAT DOMAIN CONTAINING 7"/>
    <property type="match status" value="1"/>
</dbReference>
<dbReference type="VEuPathDB" id="FungiDB:An08g12200"/>
<dbReference type="Pfam" id="PF00400">
    <property type="entry name" value="WD40"/>
    <property type="match status" value="8"/>
</dbReference>
<organism evidence="5 6">
    <name type="scientific">Aspergillus niger</name>
    <dbReference type="NCBI Taxonomy" id="5061"/>
    <lineage>
        <taxon>Eukaryota</taxon>
        <taxon>Fungi</taxon>
        <taxon>Dikarya</taxon>
        <taxon>Ascomycota</taxon>
        <taxon>Pezizomycotina</taxon>
        <taxon>Eurotiomycetes</taxon>
        <taxon>Eurotiomycetidae</taxon>
        <taxon>Eurotiales</taxon>
        <taxon>Aspergillaceae</taxon>
        <taxon>Aspergillus</taxon>
        <taxon>Aspergillus subgen. Circumdati</taxon>
    </lineage>
</organism>
<dbReference type="Gene3D" id="2.130.10.10">
    <property type="entry name" value="YVTN repeat-like/Quinoprotein amine dehydrogenase"/>
    <property type="match status" value="4"/>
</dbReference>
<dbReference type="InterPro" id="IPR038717">
    <property type="entry name" value="Tc1-like_DDE_dom"/>
</dbReference>
<feature type="repeat" description="WD" evidence="3">
    <location>
        <begin position="243"/>
        <end position="284"/>
    </location>
</feature>
<dbReference type="Proteomes" id="UP000197666">
    <property type="component" value="Unassembled WGS sequence"/>
</dbReference>
<evidence type="ECO:0000256" key="1">
    <source>
        <dbReference type="ARBA" id="ARBA00022574"/>
    </source>
</evidence>
<evidence type="ECO:0000256" key="3">
    <source>
        <dbReference type="PROSITE-ProRule" id="PRU00221"/>
    </source>
</evidence>
<dbReference type="InterPro" id="IPR018391">
    <property type="entry name" value="PQQ_b-propeller_rpt"/>
</dbReference>
<dbReference type="VEuPathDB" id="FungiDB:ASPNIDRAFT2_1204305"/>
<dbReference type="Gene3D" id="3.40.50.1580">
    <property type="entry name" value="Nucleoside phosphorylase domain"/>
    <property type="match status" value="1"/>
</dbReference>
<evidence type="ECO:0000259" key="4">
    <source>
        <dbReference type="Pfam" id="PF13358"/>
    </source>
</evidence>
<dbReference type="PROSITE" id="PS00678">
    <property type="entry name" value="WD_REPEATS_1"/>
    <property type="match status" value="7"/>
</dbReference>
<sequence>MSDPNQYTVGWICALETEYVAARAFLEKKHPRPETLSPNNNNHYTLGEIAGHRVVIAGLPDGEYGISSAAGVARDMVHSFPNIRFRLMVGIGGGVPTKHDIRLGDVIVSSSRNGRGGLLQYNLGKELQGQKFYHTRFLNQPPPILRTAVAGLQAQYEKESHQLKTSIQAVLEGDGQLLASGSHDKTIKLWDAATGTFKHTLEGHSGPVDSVAFSGDGQLLASSSDDNTIKLWDTATGALKHTLEDHFDLVSSIAFSGDGQLLASESHDDTIKLWDAATSALKHTLKSHSSPVYSVAFSGDGQLLASGSYNKTIKLWDAATGALKHTLEGHSDSVSSVAFSGDGQLLASGSDDDTIKLWDAATGALKHTLEDHSSPINSVAFSGDGQLLASSSYDDTIKLWDAATGALKYTLEGHSDPIYSVAFSGDGQLLASGSHDKTIKLWDTATGALKHTLEGHSSLVYSVAFSGDGQLLASGSYDKTIKLWDAATGALKHDISTDDVATDVGFSEHLPLLITNIGSFDIRNCYESVSTSSEKVTEGSTDASIFEDFVEQLLHHCGRWPEPRSVLVLDDASFHHTKRVGQMCSDAEVKLLCLPPYSPDLNPIEEMFAELRAFIKRNWKVHEEDPELNFDTYLDWCIDIVGARKQSAEGHFDHAGITLEPPPLSYDGIHQ</sequence>
<protein>
    <submittedName>
        <fullName evidence="5">Protein-tyrosine phosphatase family protein</fullName>
    </submittedName>
</protein>
<dbReference type="VEuPathDB" id="FungiDB:ATCC64974_22440"/>
<dbReference type="InterPro" id="IPR001680">
    <property type="entry name" value="WD40_rpt"/>
</dbReference>
<dbReference type="Pfam" id="PF13358">
    <property type="entry name" value="DDE_3"/>
    <property type="match status" value="1"/>
</dbReference>
<dbReference type="VEuPathDB" id="FungiDB:An13g03550"/>
<dbReference type="Gene3D" id="3.30.420.10">
    <property type="entry name" value="Ribonuclease H-like superfamily/Ribonuclease H"/>
    <property type="match status" value="1"/>
</dbReference>
<dbReference type="VEuPathDB" id="FungiDB:ATCC64974_102570"/>
<gene>
    <name evidence="5" type="ORF">CAN33_0051615</name>
</gene>
<reference evidence="6" key="1">
    <citation type="submission" date="2018-10" db="EMBL/GenBank/DDBJ databases">
        <title>FDA dAtabase for Regulatory Grade micrObial Sequences (FDA-ARGOS): Supporting development and validation of Infectious Disease Dx tests.</title>
        <authorList>
            <person name="Kerrigan L."/>
            <person name="Tallon L."/>
            <person name="Sadzewicz L."/>
            <person name="Sengamalay N."/>
            <person name="Ott S."/>
            <person name="Godinez A."/>
            <person name="Nagaraj S."/>
            <person name="Vavikolanu K."/>
            <person name="Nadendla S."/>
            <person name="George J."/>
            <person name="Sichtig H."/>
        </authorList>
    </citation>
    <scope>NUCLEOTIDE SEQUENCE [LARGE SCALE GENOMIC DNA]</scope>
    <source>
        <strain evidence="6">FDAARGOS_311</strain>
    </source>
</reference>
<dbReference type="SMART" id="SM00564">
    <property type="entry name" value="PQQ"/>
    <property type="match status" value="7"/>
</dbReference>
<feature type="domain" description="Tc1-like transposase DDE" evidence="4">
    <location>
        <begin position="536"/>
        <end position="618"/>
    </location>
</feature>
<feature type="repeat" description="WD" evidence="3">
    <location>
        <begin position="369"/>
        <end position="410"/>
    </location>
</feature>
<dbReference type="CDD" id="cd00200">
    <property type="entry name" value="WD40"/>
    <property type="match status" value="1"/>
</dbReference>
<dbReference type="SUPFAM" id="SSF50998">
    <property type="entry name" value="Quinoprotein alcohol dehydrogenase-like"/>
    <property type="match status" value="1"/>
</dbReference>
<dbReference type="GO" id="GO:0003676">
    <property type="term" value="F:nucleic acid binding"/>
    <property type="evidence" value="ECO:0007669"/>
    <property type="project" value="InterPro"/>
</dbReference>
<feature type="repeat" description="WD" evidence="3">
    <location>
        <begin position="285"/>
        <end position="326"/>
    </location>
</feature>
<dbReference type="InterPro" id="IPR011047">
    <property type="entry name" value="Quinoprotein_ADH-like_sf"/>
</dbReference>
<dbReference type="SMART" id="SM00320">
    <property type="entry name" value="WD40"/>
    <property type="match status" value="8"/>
</dbReference>
<feature type="repeat" description="WD" evidence="3">
    <location>
        <begin position="453"/>
        <end position="494"/>
    </location>
</feature>
<evidence type="ECO:0000313" key="5">
    <source>
        <dbReference type="EMBL" id="TPR12018.1"/>
    </source>
</evidence>
<evidence type="ECO:0000256" key="2">
    <source>
        <dbReference type="ARBA" id="ARBA00022737"/>
    </source>
</evidence>
<dbReference type="InterPro" id="IPR036397">
    <property type="entry name" value="RNaseH_sf"/>
</dbReference>
<feature type="repeat" description="WD" evidence="3">
    <location>
        <begin position="201"/>
        <end position="242"/>
    </location>
</feature>
<dbReference type="AlphaFoldDB" id="A0A505ILR0"/>
<dbReference type="PROSITE" id="PS50082">
    <property type="entry name" value="WD_REPEATS_2"/>
    <property type="match status" value="8"/>
</dbReference>
<dbReference type="InterPro" id="IPR015943">
    <property type="entry name" value="WD40/YVTN_repeat-like_dom_sf"/>
</dbReference>
<dbReference type="GO" id="GO:0009116">
    <property type="term" value="P:nucleoside metabolic process"/>
    <property type="evidence" value="ECO:0007669"/>
    <property type="project" value="InterPro"/>
</dbReference>
<proteinExistence type="predicted"/>
<name>A0A505ILR0_ASPNG</name>
<feature type="repeat" description="WD" evidence="3">
    <location>
        <begin position="174"/>
        <end position="200"/>
    </location>
</feature>
<dbReference type="EMBL" id="NKJJ02000004">
    <property type="protein sequence ID" value="TPR12018.1"/>
    <property type="molecule type" value="Genomic_DNA"/>
</dbReference>
<dbReference type="GO" id="GO:0003824">
    <property type="term" value="F:catalytic activity"/>
    <property type="evidence" value="ECO:0007669"/>
    <property type="project" value="InterPro"/>
</dbReference>
<dbReference type="VEuPathDB" id="FungiDB:M747DRAFT_270756"/>
<dbReference type="SUPFAM" id="SSF53167">
    <property type="entry name" value="Purine and uridine phosphorylases"/>
    <property type="match status" value="1"/>
</dbReference>
<accession>A0A505ILR0</accession>
<comment type="caution">
    <text evidence="5">The sequence shown here is derived from an EMBL/GenBank/DDBJ whole genome shotgun (WGS) entry which is preliminary data.</text>
</comment>
<dbReference type="VEuPathDB" id="FungiDB:ASPNIDRAFT2_1152780"/>
<keyword evidence="2" id="KW-0677">Repeat</keyword>
<dbReference type="VEuPathDB" id="FungiDB:M747DRAFT_358306"/>